<evidence type="ECO:0000313" key="4">
    <source>
        <dbReference type="Proteomes" id="UP001179647"/>
    </source>
</evidence>
<dbReference type="PANTHER" id="PTHR38435:SF2">
    <property type="entry name" value="DUF871 DOMAIN-CONTAINING PROTEIN"/>
    <property type="match status" value="1"/>
</dbReference>
<dbReference type="PANTHER" id="PTHR38435">
    <property type="match status" value="1"/>
</dbReference>
<dbReference type="InterPro" id="IPR008589">
    <property type="entry name" value="MupG"/>
</dbReference>
<keyword evidence="4" id="KW-1185">Reference proteome</keyword>
<dbReference type="InterPro" id="IPR029000">
    <property type="entry name" value="Cyclophilin-like_dom_sf"/>
</dbReference>
<dbReference type="KEGG" id="vie:OL234_01030"/>
<dbReference type="InterPro" id="IPR013785">
    <property type="entry name" value="Aldolase_TIM"/>
</dbReference>
<dbReference type="SUPFAM" id="SSF51445">
    <property type="entry name" value="(Trans)glycosidases"/>
    <property type="match status" value="1"/>
</dbReference>
<dbReference type="Pfam" id="PF05913">
    <property type="entry name" value="MupG_C"/>
    <property type="match status" value="1"/>
</dbReference>
<feature type="domain" description="6-phospho-N-acetylmuramidase N-terminal" evidence="2">
    <location>
        <begin position="2"/>
        <end position="233"/>
    </location>
</feature>
<proteinExistence type="predicted"/>
<dbReference type="SUPFAM" id="SSF50891">
    <property type="entry name" value="Cyclophilin-like"/>
    <property type="match status" value="1"/>
</dbReference>
<dbReference type="Pfam" id="PF19200">
    <property type="entry name" value="MupG_N"/>
    <property type="match status" value="1"/>
</dbReference>
<name>A0AAF0CV79_9ENTE</name>
<dbReference type="Gene3D" id="2.40.100.10">
    <property type="entry name" value="Cyclophilin-like"/>
    <property type="match status" value="1"/>
</dbReference>
<dbReference type="RefSeq" id="WP_275469322.1">
    <property type="nucleotide sequence ID" value="NZ_CP110232.1"/>
</dbReference>
<evidence type="ECO:0000313" key="3">
    <source>
        <dbReference type="EMBL" id="WEG73523.1"/>
    </source>
</evidence>
<accession>A0AAF0CV79</accession>
<dbReference type="InterPro" id="IPR043797">
    <property type="entry name" value="MupG_N"/>
</dbReference>
<evidence type="ECO:0000259" key="1">
    <source>
        <dbReference type="Pfam" id="PF05913"/>
    </source>
</evidence>
<dbReference type="AlphaFoldDB" id="A0AAF0CV79"/>
<feature type="domain" description="6-phospho-N-acetylmuramidase C-terminal" evidence="1">
    <location>
        <begin position="246"/>
        <end position="349"/>
    </location>
</feature>
<organism evidence="3 4">
    <name type="scientific">Vagococcus intermedius</name>
    <dbReference type="NCBI Taxonomy" id="2991418"/>
    <lineage>
        <taxon>Bacteria</taxon>
        <taxon>Bacillati</taxon>
        <taxon>Bacillota</taxon>
        <taxon>Bacilli</taxon>
        <taxon>Lactobacillales</taxon>
        <taxon>Enterococcaceae</taxon>
        <taxon>Vagococcus</taxon>
    </lineage>
</organism>
<dbReference type="InterPro" id="IPR017853">
    <property type="entry name" value="GH"/>
</dbReference>
<dbReference type="EMBL" id="CP110232">
    <property type="protein sequence ID" value="WEG73523.1"/>
    <property type="molecule type" value="Genomic_DNA"/>
</dbReference>
<evidence type="ECO:0000259" key="2">
    <source>
        <dbReference type="Pfam" id="PF19200"/>
    </source>
</evidence>
<reference evidence="3" key="1">
    <citation type="submission" date="2022-10" db="EMBL/GenBank/DDBJ databases">
        <title>Vagococcus sp. isolated from poultry meat.</title>
        <authorList>
            <person name="Johansson P."/>
            <person name="Bjorkroth J."/>
        </authorList>
    </citation>
    <scope>NUCLEOTIDE SEQUENCE</scope>
    <source>
        <strain evidence="3">STAA11</strain>
    </source>
</reference>
<dbReference type="InterPro" id="IPR043894">
    <property type="entry name" value="MupG_C"/>
</dbReference>
<sequence>MLGFSVFLGEDLTADTQAYIKNMSKQGFTGIFTSLHIPEDDATKYAARLTDLGALAQELKLDLMVDISTKALNSIGLDVQTDLLQIKKMGITGLRMDYGISMETIATISNEMTVGLNASTLTENDVALLKYHQADFEQMELWHNYYPRPETGLAREHFIEKNNWLHNLGLSVIAFVPGDGQLRGPLFEHLPTLEEHRTTHPLAAAIDLLDYCQVDAAYVGDSSLTYETRQQFSSYFSQATMSLRIAETIETHAHLFIGTHTNRVDDARDVVRSQDARFKEIPLIEPENTATRSIGSVTLDNTNYARYMGELQICKTTLPADPKVNVVATIISEHRNLINYIKPGQHFTLYKKGETN</sequence>
<gene>
    <name evidence="3" type="ORF">OL234_01030</name>
</gene>
<dbReference type="Gene3D" id="3.20.20.70">
    <property type="entry name" value="Aldolase class I"/>
    <property type="match status" value="1"/>
</dbReference>
<dbReference type="Proteomes" id="UP001179647">
    <property type="component" value="Chromosome"/>
</dbReference>
<protein>
    <submittedName>
        <fullName evidence="3">MupG family TIM beta-alpha barrel fold protein</fullName>
    </submittedName>
</protein>